<proteinExistence type="predicted"/>
<dbReference type="EMBL" id="CP076724">
    <property type="protein sequence ID" value="QWV98691.1"/>
    <property type="molecule type" value="Genomic_DNA"/>
</dbReference>
<evidence type="ECO:0000313" key="5">
    <source>
        <dbReference type="Proteomes" id="UP000683493"/>
    </source>
</evidence>
<sequence length="290" mass="30781">MRIEPETELGARVGVAAAGPSGLRMIGRLMQRLPLLEPLSYLAAEERAMPPVDLVVVVSGMDDVTVAGDTLRAATVARGLSSVRLCVAVVPRSSLASTPEVLGTLREVGQLVDALFLVSHRNLKPLYPDAPRMMAELALEEFLSTTMIEDLTRIIAERGLICIDFADVVAILRDGSSETCLGVGLAGGKGGAALAAEKAVQSIREQGGEPSQHGAFLVCVKGSTNITMDDFDDASRVVHENVHPDANIIIGLLLDDDLGSNVRVLIMAKKDAVPVAPVVDERVRRFLGQT</sequence>
<keyword evidence="5" id="KW-1185">Reference proteome</keyword>
<evidence type="ECO:0000259" key="3">
    <source>
        <dbReference type="SMART" id="SM00865"/>
    </source>
</evidence>
<dbReference type="Proteomes" id="UP000683493">
    <property type="component" value="Chromosome"/>
</dbReference>
<evidence type="ECO:0000256" key="1">
    <source>
        <dbReference type="ARBA" id="ARBA00022741"/>
    </source>
</evidence>
<name>A0ABX8JL35_9BACT</name>
<gene>
    <name evidence="4" type="ORF">KP005_05230</name>
</gene>
<feature type="domain" description="Tubulin/FtsZ 2-layer sandwich" evidence="3">
    <location>
        <begin position="161"/>
        <end position="279"/>
    </location>
</feature>
<keyword evidence="2" id="KW-0342">GTP-binding</keyword>
<accession>A0ABX8JL35</accession>
<dbReference type="InterPro" id="IPR045061">
    <property type="entry name" value="FtsZ/CetZ"/>
</dbReference>
<protein>
    <recommendedName>
        <fullName evidence="3">Tubulin/FtsZ 2-layer sandwich domain-containing protein</fullName>
    </recommendedName>
</protein>
<dbReference type="SMART" id="SM00865">
    <property type="entry name" value="Tubulin_C"/>
    <property type="match status" value="1"/>
</dbReference>
<dbReference type="PANTHER" id="PTHR30314:SF3">
    <property type="entry name" value="MITOCHONDRIAL DIVISION PROTEIN FSZA"/>
    <property type="match status" value="1"/>
</dbReference>
<dbReference type="PANTHER" id="PTHR30314">
    <property type="entry name" value="CELL DIVISION PROTEIN FTSZ-RELATED"/>
    <property type="match status" value="1"/>
</dbReference>
<reference evidence="4 5" key="1">
    <citation type="submission" date="2021-06" db="EMBL/GenBank/DDBJ databases">
        <title>Gemonas diversity in paddy soil.</title>
        <authorList>
            <person name="Liu G."/>
        </authorList>
    </citation>
    <scope>NUCLEOTIDE SEQUENCE [LARGE SCALE GENOMIC DNA]</scope>
    <source>
        <strain evidence="4 5">RG29</strain>
    </source>
</reference>
<evidence type="ECO:0000313" key="4">
    <source>
        <dbReference type="EMBL" id="QWV98691.1"/>
    </source>
</evidence>
<dbReference type="InterPro" id="IPR018316">
    <property type="entry name" value="Tubulin/FtsZ_2-layer-sand-dom"/>
</dbReference>
<dbReference type="InterPro" id="IPR024757">
    <property type="entry name" value="FtsZ_C"/>
</dbReference>
<dbReference type="Pfam" id="PF12327">
    <property type="entry name" value="FtsZ_C"/>
    <property type="match status" value="1"/>
</dbReference>
<keyword evidence="1" id="KW-0547">Nucleotide-binding</keyword>
<organism evidence="4 5">
    <name type="scientific">Geomonas diazotrophica</name>
    <dbReference type="NCBI Taxonomy" id="2843197"/>
    <lineage>
        <taxon>Bacteria</taxon>
        <taxon>Pseudomonadati</taxon>
        <taxon>Thermodesulfobacteriota</taxon>
        <taxon>Desulfuromonadia</taxon>
        <taxon>Geobacterales</taxon>
        <taxon>Geobacteraceae</taxon>
        <taxon>Geomonas</taxon>
    </lineage>
</organism>
<evidence type="ECO:0000256" key="2">
    <source>
        <dbReference type="ARBA" id="ARBA00023134"/>
    </source>
</evidence>